<keyword evidence="5" id="KW-1185">Reference proteome</keyword>
<feature type="chain" id="PRO_5039915763" evidence="3">
    <location>
        <begin position="22"/>
        <end position="222"/>
    </location>
</feature>
<dbReference type="InterPro" id="IPR001304">
    <property type="entry name" value="C-type_lectin-like"/>
</dbReference>
<evidence type="ECO:0000256" key="3">
    <source>
        <dbReference type="SAM" id="SignalP"/>
    </source>
</evidence>
<evidence type="ECO:0000259" key="4">
    <source>
        <dbReference type="PROSITE" id="PS50041"/>
    </source>
</evidence>
<accession>A0A9J7M8Z6</accession>
<keyword evidence="1" id="KW-1015">Disulfide bond</keyword>
<dbReference type="PANTHER" id="PTHR22801">
    <property type="entry name" value="LITHOSTATHINE"/>
    <property type="match status" value="1"/>
</dbReference>
<dbReference type="GeneID" id="118429913"/>
<dbReference type="PROSITE" id="PS00615">
    <property type="entry name" value="C_TYPE_LECTIN_1"/>
    <property type="match status" value="1"/>
</dbReference>
<evidence type="ECO:0000313" key="6">
    <source>
        <dbReference type="RefSeq" id="XP_035696435.1"/>
    </source>
</evidence>
<keyword evidence="3" id="KW-0732">Signal</keyword>
<feature type="domain" description="C-type lectin" evidence="4">
    <location>
        <begin position="98"/>
        <end position="216"/>
    </location>
</feature>
<reference evidence="5" key="1">
    <citation type="journal article" date="2020" name="Nat. Ecol. Evol.">
        <title>Deeply conserved synteny resolves early events in vertebrate evolution.</title>
        <authorList>
            <person name="Simakov O."/>
            <person name="Marletaz F."/>
            <person name="Yue J.X."/>
            <person name="O'Connell B."/>
            <person name="Jenkins J."/>
            <person name="Brandt A."/>
            <person name="Calef R."/>
            <person name="Tung C.H."/>
            <person name="Huang T.K."/>
            <person name="Schmutz J."/>
            <person name="Satoh N."/>
            <person name="Yu J.K."/>
            <person name="Putnam N.H."/>
            <person name="Green R.E."/>
            <person name="Rokhsar D.S."/>
        </authorList>
    </citation>
    <scope>NUCLEOTIDE SEQUENCE [LARGE SCALE GENOMIC DNA]</scope>
    <source>
        <strain evidence="5">S238N-H82</strain>
    </source>
</reference>
<dbReference type="Pfam" id="PF00059">
    <property type="entry name" value="Lectin_C"/>
    <property type="match status" value="1"/>
</dbReference>
<dbReference type="OrthoDB" id="441660at2759"/>
<dbReference type="InterPro" id="IPR016186">
    <property type="entry name" value="C-type_lectin-like/link_sf"/>
</dbReference>
<protein>
    <submittedName>
        <fullName evidence="6">Perlucin-like protein</fullName>
    </submittedName>
</protein>
<name>A0A9J7M8Z6_BRAFL</name>
<dbReference type="SUPFAM" id="SSF56436">
    <property type="entry name" value="C-type lectin-like"/>
    <property type="match status" value="1"/>
</dbReference>
<proteinExistence type="predicted"/>
<dbReference type="Proteomes" id="UP000001554">
    <property type="component" value="Chromosome 14"/>
</dbReference>
<evidence type="ECO:0000256" key="2">
    <source>
        <dbReference type="SAM" id="Coils"/>
    </source>
</evidence>
<keyword evidence="2" id="KW-0175">Coiled coil</keyword>
<dbReference type="RefSeq" id="XP_035696435.1">
    <property type="nucleotide sequence ID" value="XM_035840542.1"/>
</dbReference>
<dbReference type="PROSITE" id="PS50041">
    <property type="entry name" value="C_TYPE_LECTIN_2"/>
    <property type="match status" value="1"/>
</dbReference>
<dbReference type="InterPro" id="IPR050801">
    <property type="entry name" value="Ca-Dep_Lectins_ImmuneDev"/>
</dbReference>
<dbReference type="OMA" id="CTLIICA"/>
<dbReference type="InterPro" id="IPR016187">
    <property type="entry name" value="CTDL_fold"/>
</dbReference>
<sequence>MRMNVVIVAAAVLMLTIQTSGQPTWGCSGPRTEEKCVCSPVIHVHNYGDKQEDSSDTGTSQDVRLAELEEQVRNLTEEVALLKQGRENLVCPNGSVKFQDRCFSFSTDTKNYAGARSACQAAGGHLAMPKDQATNDILRNQLTRYPSGSDAWFGLTDLAQEGTFVWEDGTPLTGWSNWYPGEPNGGSAESCAHWHGSYGYKWNDRRCSHSQYYVCEVSAAVP</sequence>
<evidence type="ECO:0000256" key="1">
    <source>
        <dbReference type="ARBA" id="ARBA00023157"/>
    </source>
</evidence>
<dbReference type="KEGG" id="bfo:118429913"/>
<dbReference type="Gene3D" id="3.10.100.10">
    <property type="entry name" value="Mannose-Binding Protein A, subunit A"/>
    <property type="match status" value="1"/>
</dbReference>
<dbReference type="SMART" id="SM00034">
    <property type="entry name" value="CLECT"/>
    <property type="match status" value="1"/>
</dbReference>
<dbReference type="AlphaFoldDB" id="A0A9J7M8Z6"/>
<evidence type="ECO:0000313" key="5">
    <source>
        <dbReference type="Proteomes" id="UP000001554"/>
    </source>
</evidence>
<dbReference type="InterPro" id="IPR018378">
    <property type="entry name" value="C-type_lectin_CS"/>
</dbReference>
<dbReference type="CDD" id="cd00037">
    <property type="entry name" value="CLECT"/>
    <property type="match status" value="1"/>
</dbReference>
<dbReference type="PANTHER" id="PTHR22801:SF63">
    <property type="entry name" value="C-TYPE LECTIN DOMAIN-CONTAINING PROTEIN"/>
    <property type="match status" value="1"/>
</dbReference>
<feature type="signal peptide" evidence="3">
    <location>
        <begin position="1"/>
        <end position="21"/>
    </location>
</feature>
<feature type="coiled-coil region" evidence="2">
    <location>
        <begin position="58"/>
        <end position="85"/>
    </location>
</feature>
<reference evidence="6" key="2">
    <citation type="submission" date="2025-08" db="UniProtKB">
        <authorList>
            <consortium name="RefSeq"/>
        </authorList>
    </citation>
    <scope>IDENTIFICATION</scope>
    <source>
        <strain evidence="6">S238N-H82</strain>
        <tissue evidence="6">Testes</tissue>
    </source>
</reference>
<gene>
    <name evidence="6" type="primary">LOC118429913</name>
</gene>
<organism evidence="5 6">
    <name type="scientific">Branchiostoma floridae</name>
    <name type="common">Florida lancelet</name>
    <name type="synonym">Amphioxus</name>
    <dbReference type="NCBI Taxonomy" id="7739"/>
    <lineage>
        <taxon>Eukaryota</taxon>
        <taxon>Metazoa</taxon>
        <taxon>Chordata</taxon>
        <taxon>Cephalochordata</taxon>
        <taxon>Leptocardii</taxon>
        <taxon>Amphioxiformes</taxon>
        <taxon>Branchiostomatidae</taxon>
        <taxon>Branchiostoma</taxon>
    </lineage>
</organism>